<evidence type="ECO:0000313" key="12">
    <source>
        <dbReference type="Proteomes" id="UP000075683"/>
    </source>
</evidence>
<keyword evidence="4 8" id="KW-0554">One-carbon metabolism</keyword>
<organism evidence="11 12">
    <name type="scientific">Caldibacillus debilis</name>
    <dbReference type="NCBI Taxonomy" id="301148"/>
    <lineage>
        <taxon>Bacteria</taxon>
        <taxon>Bacillati</taxon>
        <taxon>Bacillota</taxon>
        <taxon>Bacilli</taxon>
        <taxon>Bacillales</taxon>
        <taxon>Bacillaceae</taxon>
        <taxon>Caldibacillus</taxon>
    </lineage>
</organism>
<dbReference type="PANTHER" id="PTHR48069:SF3">
    <property type="entry name" value="DIHYDROFOLATE REDUCTASE"/>
    <property type="match status" value="1"/>
</dbReference>
<dbReference type="Pfam" id="PF00186">
    <property type="entry name" value="DHFR_1"/>
    <property type="match status" value="1"/>
</dbReference>
<keyword evidence="5 8" id="KW-0521">NADP</keyword>
<evidence type="ECO:0000256" key="8">
    <source>
        <dbReference type="PIRNR" id="PIRNR000194"/>
    </source>
</evidence>
<dbReference type="FunFam" id="3.40.430.10:FF:000001">
    <property type="entry name" value="Dihydrofolate reductase"/>
    <property type="match status" value="1"/>
</dbReference>
<dbReference type="CDD" id="cd00209">
    <property type="entry name" value="DHFR"/>
    <property type="match status" value="1"/>
</dbReference>
<comment type="pathway">
    <text evidence="1 8">Cofactor biosynthesis; tetrahydrofolate biosynthesis; 5,6,7,8-tetrahydrofolate from 7,8-dihydrofolate: step 1/1.</text>
</comment>
<evidence type="ECO:0000259" key="10">
    <source>
        <dbReference type="PROSITE" id="PS51330"/>
    </source>
</evidence>
<gene>
    <name evidence="11" type="ORF">B4135_1056</name>
</gene>
<dbReference type="Gene3D" id="3.40.430.10">
    <property type="entry name" value="Dihydrofolate Reductase, subunit A"/>
    <property type="match status" value="1"/>
</dbReference>
<evidence type="ECO:0000256" key="6">
    <source>
        <dbReference type="ARBA" id="ARBA00023002"/>
    </source>
</evidence>
<comment type="similarity">
    <text evidence="2 8 9">Belongs to the dihydrofolate reductase family.</text>
</comment>
<evidence type="ECO:0000256" key="5">
    <source>
        <dbReference type="ARBA" id="ARBA00022857"/>
    </source>
</evidence>
<reference evidence="11 12" key="1">
    <citation type="submission" date="2016-01" db="EMBL/GenBank/DDBJ databases">
        <title>Draft Genome Sequences of Seven Thermophilic Sporeformers Isolated from Foods.</title>
        <authorList>
            <person name="Berendsen E.M."/>
            <person name="Wells-Bennik M.H."/>
            <person name="Krawcyk A.O."/>
            <person name="De Jong A."/>
            <person name="Holsappel S."/>
            <person name="Eijlander R.T."/>
            <person name="Kuipers O.P."/>
        </authorList>
    </citation>
    <scope>NUCLEOTIDE SEQUENCE [LARGE SCALE GENOMIC DNA]</scope>
    <source>
        <strain evidence="11 12">B4135</strain>
    </source>
</reference>
<dbReference type="GO" id="GO:0005829">
    <property type="term" value="C:cytosol"/>
    <property type="evidence" value="ECO:0007669"/>
    <property type="project" value="TreeGrafter"/>
</dbReference>
<dbReference type="GO" id="GO:0004146">
    <property type="term" value="F:dihydrofolate reductase activity"/>
    <property type="evidence" value="ECO:0007669"/>
    <property type="project" value="UniProtKB-EC"/>
</dbReference>
<dbReference type="PROSITE" id="PS00075">
    <property type="entry name" value="DHFR_1"/>
    <property type="match status" value="1"/>
</dbReference>
<dbReference type="GO" id="GO:0006730">
    <property type="term" value="P:one-carbon metabolic process"/>
    <property type="evidence" value="ECO:0007669"/>
    <property type="project" value="UniProtKB-KW"/>
</dbReference>
<evidence type="ECO:0000256" key="9">
    <source>
        <dbReference type="RuleBase" id="RU004474"/>
    </source>
</evidence>
<evidence type="ECO:0000256" key="2">
    <source>
        <dbReference type="ARBA" id="ARBA00009539"/>
    </source>
</evidence>
<dbReference type="RefSeq" id="WP_061567889.1">
    <property type="nucleotide sequence ID" value="NZ_LQYT01000006.1"/>
</dbReference>
<dbReference type="UniPathway" id="UPA00077">
    <property type="reaction ID" value="UER00158"/>
</dbReference>
<dbReference type="AlphaFoldDB" id="A0A150MEE5"/>
<accession>A0A150MEE5</accession>
<dbReference type="SUPFAM" id="SSF53597">
    <property type="entry name" value="Dihydrofolate reductase-like"/>
    <property type="match status" value="1"/>
</dbReference>
<dbReference type="STRING" id="301148.B4135_1056"/>
<dbReference type="InterPro" id="IPR017925">
    <property type="entry name" value="DHFR_CS"/>
</dbReference>
<dbReference type="Proteomes" id="UP000075683">
    <property type="component" value="Unassembled WGS sequence"/>
</dbReference>
<dbReference type="EMBL" id="LQYT01000006">
    <property type="protein sequence ID" value="KYD22833.1"/>
    <property type="molecule type" value="Genomic_DNA"/>
</dbReference>
<evidence type="ECO:0000256" key="7">
    <source>
        <dbReference type="ARBA" id="ARBA00025067"/>
    </source>
</evidence>
<keyword evidence="6 8" id="KW-0560">Oxidoreductase</keyword>
<name>A0A150MEE5_9BACI</name>
<dbReference type="PANTHER" id="PTHR48069">
    <property type="entry name" value="DIHYDROFOLATE REDUCTASE"/>
    <property type="match status" value="1"/>
</dbReference>
<evidence type="ECO:0000313" key="11">
    <source>
        <dbReference type="EMBL" id="KYD22833.1"/>
    </source>
</evidence>
<feature type="domain" description="DHFR" evidence="10">
    <location>
        <begin position="1"/>
        <end position="160"/>
    </location>
</feature>
<dbReference type="OrthoDB" id="9804315at2"/>
<dbReference type="GO" id="GO:0046452">
    <property type="term" value="P:dihydrofolate metabolic process"/>
    <property type="evidence" value="ECO:0007669"/>
    <property type="project" value="TreeGrafter"/>
</dbReference>
<dbReference type="EC" id="1.5.1.3" evidence="3 8"/>
<evidence type="ECO:0000256" key="1">
    <source>
        <dbReference type="ARBA" id="ARBA00004903"/>
    </source>
</evidence>
<evidence type="ECO:0000256" key="4">
    <source>
        <dbReference type="ARBA" id="ARBA00022563"/>
    </source>
</evidence>
<dbReference type="InterPro" id="IPR012259">
    <property type="entry name" value="DHFR"/>
</dbReference>
<dbReference type="PIRSF" id="PIRSF000194">
    <property type="entry name" value="DHFR"/>
    <property type="match status" value="1"/>
</dbReference>
<comment type="caution">
    <text evidence="11">The sequence shown here is derived from an EMBL/GenBank/DDBJ whole genome shotgun (WGS) entry which is preliminary data.</text>
</comment>
<dbReference type="PRINTS" id="PR00070">
    <property type="entry name" value="DHFR"/>
</dbReference>
<dbReference type="InterPro" id="IPR024072">
    <property type="entry name" value="DHFR-like_dom_sf"/>
</dbReference>
<comment type="catalytic activity">
    <reaction evidence="8">
        <text>(6S)-5,6,7,8-tetrahydrofolate + NADP(+) = 7,8-dihydrofolate + NADPH + H(+)</text>
        <dbReference type="Rhea" id="RHEA:15009"/>
        <dbReference type="ChEBI" id="CHEBI:15378"/>
        <dbReference type="ChEBI" id="CHEBI:57451"/>
        <dbReference type="ChEBI" id="CHEBI:57453"/>
        <dbReference type="ChEBI" id="CHEBI:57783"/>
        <dbReference type="ChEBI" id="CHEBI:58349"/>
        <dbReference type="EC" id="1.5.1.3"/>
    </reaction>
</comment>
<proteinExistence type="inferred from homology"/>
<sequence length="172" mass="19990">MISFIAAMDRKGVIGKKNQLPWHLPEDMRYFKKTTMGRPVVMGRKTFEAIGKPLPGRKNIVLTKNARFHPPGCTVFRRLDEFLDYAAGAKEEIFVIGGAEIFRQLLPYAERLYITRIHHDFEGDAFFPETDWREWKLASRTKGIKDEKNPYDYEFLVYEKKDPGSLSGGREE</sequence>
<protein>
    <recommendedName>
        <fullName evidence="3 8">Dihydrofolate reductase</fullName>
        <ecNumber evidence="3 8">1.5.1.3</ecNumber>
    </recommendedName>
</protein>
<dbReference type="GO" id="GO:0070401">
    <property type="term" value="F:NADP+ binding"/>
    <property type="evidence" value="ECO:0007669"/>
    <property type="project" value="UniProtKB-ARBA"/>
</dbReference>
<dbReference type="GO" id="GO:0046655">
    <property type="term" value="P:folic acid metabolic process"/>
    <property type="evidence" value="ECO:0007669"/>
    <property type="project" value="TreeGrafter"/>
</dbReference>
<dbReference type="PATRIC" id="fig|301148.3.peg.3945"/>
<dbReference type="GO" id="GO:0046654">
    <property type="term" value="P:tetrahydrofolate biosynthetic process"/>
    <property type="evidence" value="ECO:0007669"/>
    <property type="project" value="UniProtKB-UniPathway"/>
</dbReference>
<dbReference type="InterPro" id="IPR001796">
    <property type="entry name" value="DHFR_dom"/>
</dbReference>
<evidence type="ECO:0000256" key="3">
    <source>
        <dbReference type="ARBA" id="ARBA00012856"/>
    </source>
</evidence>
<dbReference type="PROSITE" id="PS51330">
    <property type="entry name" value="DHFR_2"/>
    <property type="match status" value="1"/>
</dbReference>
<comment type="function">
    <text evidence="7 8">Key enzyme in folate metabolism. Catalyzes an essential reaction for de novo glycine and purine synthesis, and for DNA precursor synthesis.</text>
</comment>